<keyword evidence="6" id="KW-1185">Reference proteome</keyword>
<feature type="transmembrane region" description="Helical" evidence="1">
    <location>
        <begin position="48"/>
        <end position="67"/>
    </location>
</feature>
<feature type="domain" description="IcmF-related" evidence="3">
    <location>
        <begin position="518"/>
        <end position="828"/>
    </location>
</feature>
<organism evidence="5 6">
    <name type="scientific">Pseudomonas mangiferae</name>
    <dbReference type="NCBI Taxonomy" id="2593654"/>
    <lineage>
        <taxon>Bacteria</taxon>
        <taxon>Pseudomonadati</taxon>
        <taxon>Pseudomonadota</taxon>
        <taxon>Gammaproteobacteria</taxon>
        <taxon>Pseudomonadales</taxon>
        <taxon>Pseudomonadaceae</taxon>
        <taxon>Pseudomonas</taxon>
    </lineage>
</organism>
<dbReference type="NCBIfam" id="TIGR03348">
    <property type="entry name" value="VI_IcmF"/>
    <property type="match status" value="1"/>
</dbReference>
<dbReference type="InterPro" id="IPR025743">
    <property type="entry name" value="TssM1_N"/>
</dbReference>
<dbReference type="Pfam" id="PF14331">
    <property type="entry name" value="IcmF-related_N"/>
    <property type="match status" value="1"/>
</dbReference>
<keyword evidence="1" id="KW-0812">Transmembrane</keyword>
<dbReference type="InterPro" id="IPR053156">
    <property type="entry name" value="T6SS_TssM-like"/>
</dbReference>
<dbReference type="OrthoDB" id="9758229at2"/>
<evidence type="ECO:0000259" key="4">
    <source>
        <dbReference type="Pfam" id="PF14331"/>
    </source>
</evidence>
<feature type="domain" description="Type VI secretion system IcmF C-terminal" evidence="2">
    <location>
        <begin position="1078"/>
        <end position="1183"/>
    </location>
</feature>
<dbReference type="InterPro" id="IPR027417">
    <property type="entry name" value="P-loop_NTPase"/>
</dbReference>
<reference evidence="5 6" key="1">
    <citation type="submission" date="2019-07" db="EMBL/GenBank/DDBJ databases">
        <title>Pseudomonas mangiferae sp. nov., isolated from bark of mango tree in Thailand.</title>
        <authorList>
            <person name="Srisuk N."/>
            <person name="Anurat P."/>
        </authorList>
    </citation>
    <scope>NUCLEOTIDE SEQUENCE [LARGE SCALE GENOMIC DNA]</scope>
    <source>
        <strain evidence="5 6">DMKU_BBB3-04</strain>
    </source>
</reference>
<dbReference type="InterPro" id="IPR017731">
    <property type="entry name" value="TssM1-like"/>
</dbReference>
<dbReference type="EMBL" id="VJOY01000001">
    <property type="protein sequence ID" value="TRX76772.1"/>
    <property type="molecule type" value="Genomic_DNA"/>
</dbReference>
<proteinExistence type="predicted"/>
<dbReference type="Pfam" id="PF06761">
    <property type="entry name" value="IcmF-related"/>
    <property type="match status" value="1"/>
</dbReference>
<dbReference type="Pfam" id="PF06744">
    <property type="entry name" value="IcmF_C"/>
    <property type="match status" value="1"/>
</dbReference>
<feature type="transmembrane region" description="Helical" evidence="1">
    <location>
        <begin position="12"/>
        <end position="36"/>
    </location>
</feature>
<evidence type="ECO:0000259" key="2">
    <source>
        <dbReference type="Pfam" id="PF06744"/>
    </source>
</evidence>
<accession>A0A553H4S4</accession>
<dbReference type="InterPro" id="IPR010623">
    <property type="entry name" value="IcmF_C"/>
</dbReference>
<feature type="transmembrane region" description="Helical" evidence="1">
    <location>
        <begin position="457"/>
        <end position="479"/>
    </location>
</feature>
<dbReference type="PANTHER" id="PTHR36153">
    <property type="entry name" value="INNER MEMBRANE PROTEIN-RELATED"/>
    <property type="match status" value="1"/>
</dbReference>
<evidence type="ECO:0000313" key="6">
    <source>
        <dbReference type="Proteomes" id="UP000315235"/>
    </source>
</evidence>
<name>A0A553H4S4_9PSED</name>
<keyword evidence="1" id="KW-1133">Transmembrane helix</keyword>
<dbReference type="SUPFAM" id="SSF52540">
    <property type="entry name" value="P-loop containing nucleoside triphosphate hydrolases"/>
    <property type="match status" value="1"/>
</dbReference>
<dbReference type="PANTHER" id="PTHR36153:SF1">
    <property type="entry name" value="TYPE VI SECRETION SYSTEM COMPONENT TSSM1"/>
    <property type="match status" value="1"/>
</dbReference>
<evidence type="ECO:0000256" key="1">
    <source>
        <dbReference type="SAM" id="Phobius"/>
    </source>
</evidence>
<protein>
    <submittedName>
        <fullName evidence="5">Type VI secretion system membrane subunit TssM</fullName>
    </submittedName>
</protein>
<dbReference type="InterPro" id="IPR009612">
    <property type="entry name" value="IcmF-rel"/>
</dbReference>
<gene>
    <name evidence="5" type="primary">tssM</name>
    <name evidence="5" type="ORF">FM069_01765</name>
</gene>
<dbReference type="RefSeq" id="WP_143486499.1">
    <property type="nucleotide sequence ID" value="NZ_VJOY01000001.1"/>
</dbReference>
<evidence type="ECO:0000259" key="3">
    <source>
        <dbReference type="Pfam" id="PF06761"/>
    </source>
</evidence>
<evidence type="ECO:0000313" key="5">
    <source>
        <dbReference type="EMBL" id="TRX76772.1"/>
    </source>
</evidence>
<sequence>MRWLFSLLFNRVVFITLGIVALLLAVWYLGPLFAFADWRPLEPVVVRLWVMGIILLLVALRILVHYWKSRRVNGMLLNAIAGMRAEKAPVGPSDAAIEALHSNFEQALLKLKKVRFGTQEQGWWARMRQKYVYQIPWYVFIGAPGSGKTTALVNSGLRFPLADEFGKESIKGVGGTRNCDWWFSDETVLLDTAGRYTTHESDASADKAEWEGFLRLLKKFRPRQPLNGAILTVSVPDLLAASEEDRARHAARLRARLNELYESLGIAFPVYVLITKADLLGGFNEYFAGLSKEERAQVWGLTLPYQPDAVLDGKALGKQLEQEMDLLSRRLFDGLPDLMLDEHDTGRRARAYALPQHFANLSPLISQLLQDVFAEHRFAQTAMLRGVYFTSGTQEGTPFDRVLGVLGRSLGYDARVALQSSPSTGKSFFLQDLLRKVIFPEAHLAGRNRRAERRERLLSLAGHSAVVLALLLAIGAWALSFNNNTRYIDLVDQRTDRLQGRMQALAKSEGDSLLELIPILNDLNGLAAGPDFPASEPPLNYTYGLYQGGKLDAVAQESYRSALEQALLPRIVRRLEYLLRNTPDDNLELSYEVLKAYLMLNDPKHYDGVALEAFIQLEWERSLPPSVTRDQRDQLYSHLHTLLGDHPVVSPYPLDEELVKQKREQLASFSLAHRAYSRLKRRLMDGSLGDFTVAEAGGPQSSLVFTRASGKPLTEGIPGLFTYNGYHQVFLPETRSILGMLESEENWVLGRVAQPAQQQAEQLVEGTTQRDIKRLYLHEYVRLWEEYLADIRLIESQSMAQSIETARILSAPDSPIAQFLRSVARETTLLRVENKQQDDDQYSLVGQAKRRVRSAATDLERVIGPSNMTRREGSAEQLERIVDDRFEPIRRLTTADGGTAPIQTVLRMFNDMYMSLSSTDVALRSGGASTQLNVPQTEALTRIRAEAAHLPMPLRTMLEALADSSTSQAVGSVRRTLGGELDSSVGAFCRKAIRGRYPFQRSSSQDVTLADFSRLFAPGGMMDQFYRDHLAAMTDMSGGTWVLRQPGGVQVPLTSFQRAARIRDVFFPSGGRTPELAFEFRVLEMDASITQLTFDFDGQIFRYAHGPQIPQRVNWPGPRGSNQVRLELAESSAPSAYLVKTGPWALMRLFDEGESRNVSGPEKFVSTLMIQGKKVVLEVTASSVQNPFRLGELASFSCPSRI</sequence>
<dbReference type="Proteomes" id="UP000315235">
    <property type="component" value="Unassembled WGS sequence"/>
</dbReference>
<comment type="caution">
    <text evidence="5">The sequence shown here is derived from an EMBL/GenBank/DDBJ whole genome shotgun (WGS) entry which is preliminary data.</text>
</comment>
<keyword evidence="1" id="KW-0472">Membrane</keyword>
<dbReference type="AlphaFoldDB" id="A0A553H4S4"/>
<feature type="domain" description="Type VI secretion system component TssM1 N-terminal" evidence="4">
    <location>
        <begin position="204"/>
        <end position="465"/>
    </location>
</feature>